<gene>
    <name evidence="1" type="ORF">JI435_423670</name>
</gene>
<reference evidence="2" key="1">
    <citation type="journal article" date="2021" name="BMC Genomics">
        <title>Chromosome-level genome assembly and manually-curated proteome of model necrotroph Parastagonospora nodorum Sn15 reveals a genome-wide trove of candidate effector homologs, and redundancy of virulence-related functions within an accessory chromosome.</title>
        <authorList>
            <person name="Bertazzoni S."/>
            <person name="Jones D.A.B."/>
            <person name="Phan H.T."/>
            <person name="Tan K.-C."/>
            <person name="Hane J.K."/>
        </authorList>
    </citation>
    <scope>NUCLEOTIDE SEQUENCE [LARGE SCALE GENOMIC DNA]</scope>
    <source>
        <strain evidence="2">SN15 / ATCC MYA-4574 / FGSC 10173)</strain>
    </source>
</reference>
<dbReference type="AlphaFoldDB" id="A0A7U2IBH3"/>
<protein>
    <submittedName>
        <fullName evidence="1">Uncharacterized protein</fullName>
    </submittedName>
</protein>
<organism evidence="1 2">
    <name type="scientific">Phaeosphaeria nodorum (strain SN15 / ATCC MYA-4574 / FGSC 10173)</name>
    <name type="common">Glume blotch fungus</name>
    <name type="synonym">Parastagonospora nodorum</name>
    <dbReference type="NCBI Taxonomy" id="321614"/>
    <lineage>
        <taxon>Eukaryota</taxon>
        <taxon>Fungi</taxon>
        <taxon>Dikarya</taxon>
        <taxon>Ascomycota</taxon>
        <taxon>Pezizomycotina</taxon>
        <taxon>Dothideomycetes</taxon>
        <taxon>Pleosporomycetidae</taxon>
        <taxon>Pleosporales</taxon>
        <taxon>Pleosporineae</taxon>
        <taxon>Phaeosphaeriaceae</taxon>
        <taxon>Parastagonospora</taxon>
    </lineage>
</organism>
<evidence type="ECO:0000313" key="2">
    <source>
        <dbReference type="Proteomes" id="UP000663193"/>
    </source>
</evidence>
<dbReference type="EMBL" id="CP069043">
    <property type="protein sequence ID" value="QRD06761.1"/>
    <property type="molecule type" value="Genomic_DNA"/>
</dbReference>
<dbReference type="VEuPathDB" id="FungiDB:JI435_423670"/>
<accession>A0A7U2IBH3</accession>
<proteinExistence type="predicted"/>
<name>A0A7U2IBH3_PHANO</name>
<keyword evidence="2" id="KW-1185">Reference proteome</keyword>
<dbReference type="Proteomes" id="UP000663193">
    <property type="component" value="Chromosome 21"/>
</dbReference>
<evidence type="ECO:0000313" key="1">
    <source>
        <dbReference type="EMBL" id="QRD06761.1"/>
    </source>
</evidence>
<sequence>MKGRSGSHPFQDCASSAKIKHVHILLVQMAKSRSASRTGISFEAECFNQRRLAFWTSFGLVCIAQVDVRLKPIATVQHICRVCDVLIA</sequence>